<protein>
    <recommendedName>
        <fullName evidence="3">DUF4286 family protein</fullName>
    </recommendedName>
</protein>
<keyword evidence="2" id="KW-1185">Reference proteome</keyword>
<sequence>MSRPHHVCTAIGIHLPNGHCWATWLEITCVEAAKRAGGDEINDNTYFLFVHARNSVLKADTSWENIEGYAGLLQGLLAHLPGFPPDWQQVVDRRFAQTPRWKQQAFATFYYKDRVTVFPRQ</sequence>
<proteinExistence type="predicted"/>
<name>A0ABY4BCJ0_9BACT</name>
<accession>A0ABY4BCJ0</accession>
<keyword evidence="1" id="KW-0614">Plasmid</keyword>
<gene>
    <name evidence="1" type="ORF">MTP16_25295</name>
</gene>
<geneLocation type="plasmid" evidence="1 2">
    <name>unnamed4</name>
</geneLocation>
<dbReference type="Proteomes" id="UP000831390">
    <property type="component" value="Plasmid unnamed4"/>
</dbReference>
<evidence type="ECO:0008006" key="3">
    <source>
        <dbReference type="Google" id="ProtNLM"/>
    </source>
</evidence>
<dbReference type="RefSeq" id="WP_243521001.1">
    <property type="nucleotide sequence ID" value="NZ_CP094538.1"/>
</dbReference>
<reference evidence="1 2" key="1">
    <citation type="submission" date="2022-03" db="EMBL/GenBank/DDBJ databases">
        <title>Hymenobactersp. isolated from the air.</title>
        <authorList>
            <person name="Won M."/>
            <person name="Kwon S.-W."/>
        </authorList>
    </citation>
    <scope>NUCLEOTIDE SEQUENCE [LARGE SCALE GENOMIC DNA]</scope>
    <source>
        <strain evidence="1 2">KACC 22596</strain>
        <plasmid evidence="1 2">unnamed4</plasmid>
    </source>
</reference>
<dbReference type="EMBL" id="CP094538">
    <property type="protein sequence ID" value="UOE36795.1"/>
    <property type="molecule type" value="Genomic_DNA"/>
</dbReference>
<organism evidence="1 2">
    <name type="scientific">Hymenobacter monticola</name>
    <dbReference type="NCBI Taxonomy" id="1705399"/>
    <lineage>
        <taxon>Bacteria</taxon>
        <taxon>Pseudomonadati</taxon>
        <taxon>Bacteroidota</taxon>
        <taxon>Cytophagia</taxon>
        <taxon>Cytophagales</taxon>
        <taxon>Hymenobacteraceae</taxon>
        <taxon>Hymenobacter</taxon>
    </lineage>
</organism>
<evidence type="ECO:0000313" key="2">
    <source>
        <dbReference type="Proteomes" id="UP000831390"/>
    </source>
</evidence>
<evidence type="ECO:0000313" key="1">
    <source>
        <dbReference type="EMBL" id="UOE36795.1"/>
    </source>
</evidence>